<proteinExistence type="predicted"/>
<name>A0ABV9KZZ8_9BACT</name>
<dbReference type="Gene3D" id="1.10.10.60">
    <property type="entry name" value="Homeodomain-like"/>
    <property type="match status" value="1"/>
</dbReference>
<dbReference type="EMBL" id="JBHSGN010000103">
    <property type="protein sequence ID" value="MFC4675529.1"/>
    <property type="molecule type" value="Genomic_DNA"/>
</dbReference>
<comment type="caution">
    <text evidence="2">The sequence shown here is derived from an EMBL/GenBank/DDBJ whole genome shotgun (WGS) entry which is preliminary data.</text>
</comment>
<organism evidence="2 3">
    <name type="scientific">Dysgonomonas termitidis</name>
    <dbReference type="NCBI Taxonomy" id="1516126"/>
    <lineage>
        <taxon>Bacteria</taxon>
        <taxon>Pseudomonadati</taxon>
        <taxon>Bacteroidota</taxon>
        <taxon>Bacteroidia</taxon>
        <taxon>Bacteroidales</taxon>
        <taxon>Dysgonomonadaceae</taxon>
        <taxon>Dysgonomonas</taxon>
    </lineage>
</organism>
<feature type="compositionally biased region" description="Acidic residues" evidence="1">
    <location>
        <begin position="161"/>
        <end position="177"/>
    </location>
</feature>
<keyword evidence="3" id="KW-1185">Reference proteome</keyword>
<evidence type="ECO:0008006" key="4">
    <source>
        <dbReference type="Google" id="ProtNLM"/>
    </source>
</evidence>
<evidence type="ECO:0000256" key="1">
    <source>
        <dbReference type="SAM" id="MobiDB-lite"/>
    </source>
</evidence>
<sequence>MAKYSEELVDKIVFLIEEEFYTTTQVCKALGFSRQAYYSWMDTKPGFRKEVDMAVSRRSEAMQTMMQVALKKKLEGYMTTVEKDIYVPDERNPDELVFKSKVIIKKECPPDLRTIKMLLERNSPSRPPQGEEMYTTRDNRVIEEETVTDNIKKDIIEDEEKEVSEVIEENEDAEAAEMMEKPDKACAGQRQGTGTAVIVSNRRPVYNKGKKRKKKRRGN</sequence>
<evidence type="ECO:0000313" key="2">
    <source>
        <dbReference type="EMBL" id="MFC4675529.1"/>
    </source>
</evidence>
<reference evidence="3" key="1">
    <citation type="journal article" date="2019" name="Int. J. Syst. Evol. Microbiol.">
        <title>The Global Catalogue of Microorganisms (GCM) 10K type strain sequencing project: providing services to taxonomists for standard genome sequencing and annotation.</title>
        <authorList>
            <consortium name="The Broad Institute Genomics Platform"/>
            <consortium name="The Broad Institute Genome Sequencing Center for Infectious Disease"/>
            <person name="Wu L."/>
            <person name="Ma J."/>
        </authorList>
    </citation>
    <scope>NUCLEOTIDE SEQUENCE [LARGE SCALE GENOMIC DNA]</scope>
    <source>
        <strain evidence="3">CCUG 66188</strain>
    </source>
</reference>
<protein>
    <recommendedName>
        <fullName evidence="4">Homeodomain phBC6A51-type domain-containing protein</fullName>
    </recommendedName>
</protein>
<accession>A0ABV9KZZ8</accession>
<evidence type="ECO:0000313" key="3">
    <source>
        <dbReference type="Proteomes" id="UP001596023"/>
    </source>
</evidence>
<feature type="region of interest" description="Disordered" evidence="1">
    <location>
        <begin position="161"/>
        <end position="219"/>
    </location>
</feature>
<dbReference type="RefSeq" id="WP_379998844.1">
    <property type="nucleotide sequence ID" value="NZ_JBHSGN010000103.1"/>
</dbReference>
<feature type="compositionally biased region" description="Basic residues" evidence="1">
    <location>
        <begin position="208"/>
        <end position="219"/>
    </location>
</feature>
<gene>
    <name evidence="2" type="ORF">ACFO6W_17690</name>
</gene>
<dbReference type="Proteomes" id="UP001596023">
    <property type="component" value="Unassembled WGS sequence"/>
</dbReference>